<keyword evidence="3" id="KW-1185">Reference proteome</keyword>
<sequence>MGQSGINGAPLISHSSQSPPSPPCSQEAPGSSPTGLVAPPPAPPANQPVPWARPGLSAHLSVTPSRSLFSASLLADGVFGRCQEFPAVDALRYEVSPGVLQHLTATLQKLSRTGSTASCLLPTLSTGSLPVDVGPGYGACM</sequence>
<evidence type="ECO:0000256" key="1">
    <source>
        <dbReference type="SAM" id="MobiDB-lite"/>
    </source>
</evidence>
<evidence type="ECO:0000313" key="2">
    <source>
        <dbReference type="Ensembl" id="ENSBIXP00000021477.1"/>
    </source>
</evidence>
<dbReference type="AlphaFoldDB" id="A0A4W2D6D7"/>
<name>A0A4W2D6D7_BOBOX</name>
<dbReference type="Proteomes" id="UP000314981">
    <property type="component" value="Chromosome 4"/>
</dbReference>
<proteinExistence type="predicted"/>
<feature type="compositionally biased region" description="Low complexity" evidence="1">
    <location>
        <begin position="10"/>
        <end position="29"/>
    </location>
</feature>
<reference evidence="2" key="2">
    <citation type="submission" date="2025-08" db="UniProtKB">
        <authorList>
            <consortium name="Ensembl"/>
        </authorList>
    </citation>
    <scope>IDENTIFICATION</scope>
</reference>
<reference evidence="2" key="3">
    <citation type="submission" date="2025-09" db="UniProtKB">
        <authorList>
            <consortium name="Ensembl"/>
        </authorList>
    </citation>
    <scope>IDENTIFICATION</scope>
</reference>
<dbReference type="Ensembl" id="ENSBIXT00000036155.1">
    <property type="protein sequence ID" value="ENSBIXP00000021477.1"/>
    <property type="gene ID" value="ENSBIXG00000024550.1"/>
</dbReference>
<feature type="region of interest" description="Disordered" evidence="1">
    <location>
        <begin position="1"/>
        <end position="52"/>
    </location>
</feature>
<feature type="compositionally biased region" description="Pro residues" evidence="1">
    <location>
        <begin position="38"/>
        <end position="47"/>
    </location>
</feature>
<reference evidence="2 3" key="1">
    <citation type="submission" date="2018-11" db="EMBL/GenBank/DDBJ databases">
        <title>Haplotype-resolved cattle genomes.</title>
        <authorList>
            <person name="Low W.Y."/>
            <person name="Tearle R."/>
            <person name="Bickhart D.M."/>
            <person name="Rosen B.D."/>
            <person name="Koren S."/>
            <person name="Rhie A."/>
            <person name="Hiendleder S."/>
            <person name="Phillippy A.M."/>
            <person name="Smith T.P.L."/>
            <person name="Williams J.L."/>
        </authorList>
    </citation>
    <scope>NUCLEOTIDE SEQUENCE [LARGE SCALE GENOMIC DNA]</scope>
</reference>
<accession>A0A4W2D6D7</accession>
<protein>
    <submittedName>
        <fullName evidence="2">Uncharacterized protein</fullName>
    </submittedName>
</protein>
<dbReference type="STRING" id="30522.A0A4W2D6D7"/>
<organism evidence="2 3">
    <name type="scientific">Bos indicus x Bos taurus</name>
    <name type="common">Hybrid cattle</name>
    <dbReference type="NCBI Taxonomy" id="30522"/>
    <lineage>
        <taxon>Eukaryota</taxon>
        <taxon>Metazoa</taxon>
        <taxon>Chordata</taxon>
        <taxon>Craniata</taxon>
        <taxon>Vertebrata</taxon>
        <taxon>Euteleostomi</taxon>
        <taxon>Mammalia</taxon>
        <taxon>Eutheria</taxon>
        <taxon>Laurasiatheria</taxon>
        <taxon>Artiodactyla</taxon>
        <taxon>Ruminantia</taxon>
        <taxon>Pecora</taxon>
        <taxon>Bovidae</taxon>
        <taxon>Bovinae</taxon>
        <taxon>Bos</taxon>
    </lineage>
</organism>
<evidence type="ECO:0000313" key="3">
    <source>
        <dbReference type="Proteomes" id="UP000314981"/>
    </source>
</evidence>